<proteinExistence type="predicted"/>
<name>A0ABP9J6L2_9ACTN</name>
<feature type="region of interest" description="Disordered" evidence="1">
    <location>
        <begin position="65"/>
        <end position="98"/>
    </location>
</feature>
<evidence type="ECO:0000313" key="2">
    <source>
        <dbReference type="EMBL" id="GAA5020305.1"/>
    </source>
</evidence>
<protein>
    <submittedName>
        <fullName evidence="2">Uncharacterized protein</fullName>
    </submittedName>
</protein>
<dbReference type="Proteomes" id="UP001501759">
    <property type="component" value="Unassembled WGS sequence"/>
</dbReference>
<sequence length="116" mass="12336">MPHTWRTVTPRNATACIKRRFFQRAAVRLEFTPTAGPLPGPPHVAEYSAVAPPLPVALCVEGVDRTGPVPEPQSRHPSIPALPAALERPRPGPGRGLAQASRAARVALGTCHICGR</sequence>
<organism evidence="2 3">
    <name type="scientific">Streptomyces siamensis</name>
    <dbReference type="NCBI Taxonomy" id="1274986"/>
    <lineage>
        <taxon>Bacteria</taxon>
        <taxon>Bacillati</taxon>
        <taxon>Actinomycetota</taxon>
        <taxon>Actinomycetes</taxon>
        <taxon>Kitasatosporales</taxon>
        <taxon>Streptomycetaceae</taxon>
        <taxon>Streptomyces</taxon>
    </lineage>
</organism>
<gene>
    <name evidence="2" type="ORF">GCM10023335_49870</name>
</gene>
<comment type="caution">
    <text evidence="2">The sequence shown here is derived from an EMBL/GenBank/DDBJ whole genome shotgun (WGS) entry which is preliminary data.</text>
</comment>
<reference evidence="3" key="1">
    <citation type="journal article" date="2019" name="Int. J. Syst. Evol. Microbiol.">
        <title>The Global Catalogue of Microorganisms (GCM) 10K type strain sequencing project: providing services to taxonomists for standard genome sequencing and annotation.</title>
        <authorList>
            <consortium name="The Broad Institute Genomics Platform"/>
            <consortium name="The Broad Institute Genome Sequencing Center for Infectious Disease"/>
            <person name="Wu L."/>
            <person name="Ma J."/>
        </authorList>
    </citation>
    <scope>NUCLEOTIDE SEQUENCE [LARGE SCALE GENOMIC DNA]</scope>
    <source>
        <strain evidence="3">JCM 18409</strain>
    </source>
</reference>
<evidence type="ECO:0000313" key="3">
    <source>
        <dbReference type="Proteomes" id="UP001501759"/>
    </source>
</evidence>
<evidence type="ECO:0000256" key="1">
    <source>
        <dbReference type="SAM" id="MobiDB-lite"/>
    </source>
</evidence>
<accession>A0ABP9J6L2</accession>
<keyword evidence="3" id="KW-1185">Reference proteome</keyword>
<dbReference type="EMBL" id="BAABKB010000021">
    <property type="protein sequence ID" value="GAA5020305.1"/>
    <property type="molecule type" value="Genomic_DNA"/>
</dbReference>